<dbReference type="PANTHER" id="PTHR33053">
    <property type="entry name" value="PROTEIN, PUTATIVE-RELATED"/>
    <property type="match status" value="1"/>
</dbReference>
<gene>
    <name evidence="2" type="ORF">DAPPUDRAFT_337053</name>
</gene>
<sequence>MNMDYSKRTLQRLVTKEMKRFKMEDKHFIDNRISSQSSDNSVTADTEDVCENNSLSHDESPEGLEEYIERPEVQEDVFIGRERIHLEKFQDYHTSSDETSDNDEDDGSESSEMPSQIQDESGSFVRYMNDEDYFERSNDDASASSMEFSNNYVIKMNNELRGNVA</sequence>
<protein>
    <submittedName>
        <fullName evidence="2">Uncharacterized protein</fullName>
    </submittedName>
</protein>
<evidence type="ECO:0000313" key="2">
    <source>
        <dbReference type="EMBL" id="EFX62370.1"/>
    </source>
</evidence>
<accession>E9I0W0</accession>
<feature type="compositionally biased region" description="Acidic residues" evidence="1">
    <location>
        <begin position="98"/>
        <end position="109"/>
    </location>
</feature>
<feature type="region of interest" description="Disordered" evidence="1">
    <location>
        <begin position="28"/>
        <end position="70"/>
    </location>
</feature>
<dbReference type="Proteomes" id="UP000000305">
    <property type="component" value="Unassembled WGS sequence"/>
</dbReference>
<dbReference type="EMBL" id="GL733642">
    <property type="protein sequence ID" value="EFX62370.1"/>
    <property type="molecule type" value="Genomic_DNA"/>
</dbReference>
<dbReference type="HOGENOM" id="CLU_1614959_0_0_1"/>
<organism evidence="2 3">
    <name type="scientific">Daphnia pulex</name>
    <name type="common">Water flea</name>
    <dbReference type="NCBI Taxonomy" id="6669"/>
    <lineage>
        <taxon>Eukaryota</taxon>
        <taxon>Metazoa</taxon>
        <taxon>Ecdysozoa</taxon>
        <taxon>Arthropoda</taxon>
        <taxon>Crustacea</taxon>
        <taxon>Branchiopoda</taxon>
        <taxon>Diplostraca</taxon>
        <taxon>Cladocera</taxon>
        <taxon>Anomopoda</taxon>
        <taxon>Daphniidae</taxon>
        <taxon>Daphnia</taxon>
    </lineage>
</organism>
<dbReference type="AlphaFoldDB" id="E9I0W0"/>
<dbReference type="PANTHER" id="PTHR33053:SF9">
    <property type="entry name" value="AGAP000105-PA"/>
    <property type="match status" value="1"/>
</dbReference>
<dbReference type="InParanoid" id="E9I0W0"/>
<dbReference type="KEGG" id="dpx:DAPPUDRAFT_337053"/>
<reference evidence="2 3" key="1">
    <citation type="journal article" date="2011" name="Science">
        <title>The ecoresponsive genome of Daphnia pulex.</title>
        <authorList>
            <person name="Colbourne J.K."/>
            <person name="Pfrender M.E."/>
            <person name="Gilbert D."/>
            <person name="Thomas W.K."/>
            <person name="Tucker A."/>
            <person name="Oakley T.H."/>
            <person name="Tokishita S."/>
            <person name="Aerts A."/>
            <person name="Arnold G.J."/>
            <person name="Basu M.K."/>
            <person name="Bauer D.J."/>
            <person name="Caceres C.E."/>
            <person name="Carmel L."/>
            <person name="Casola C."/>
            <person name="Choi J.H."/>
            <person name="Detter J.C."/>
            <person name="Dong Q."/>
            <person name="Dusheyko S."/>
            <person name="Eads B.D."/>
            <person name="Frohlich T."/>
            <person name="Geiler-Samerotte K.A."/>
            <person name="Gerlach D."/>
            <person name="Hatcher P."/>
            <person name="Jogdeo S."/>
            <person name="Krijgsveld J."/>
            <person name="Kriventseva E.V."/>
            <person name="Kultz D."/>
            <person name="Laforsch C."/>
            <person name="Lindquist E."/>
            <person name="Lopez J."/>
            <person name="Manak J.R."/>
            <person name="Muller J."/>
            <person name="Pangilinan J."/>
            <person name="Patwardhan R.P."/>
            <person name="Pitluck S."/>
            <person name="Pritham E.J."/>
            <person name="Rechtsteiner A."/>
            <person name="Rho M."/>
            <person name="Rogozin I.B."/>
            <person name="Sakarya O."/>
            <person name="Salamov A."/>
            <person name="Schaack S."/>
            <person name="Shapiro H."/>
            <person name="Shiga Y."/>
            <person name="Skalitzky C."/>
            <person name="Smith Z."/>
            <person name="Souvorov A."/>
            <person name="Sung W."/>
            <person name="Tang Z."/>
            <person name="Tsuchiya D."/>
            <person name="Tu H."/>
            <person name="Vos H."/>
            <person name="Wang M."/>
            <person name="Wolf Y.I."/>
            <person name="Yamagata H."/>
            <person name="Yamada T."/>
            <person name="Ye Y."/>
            <person name="Shaw J.R."/>
            <person name="Andrews J."/>
            <person name="Crease T.J."/>
            <person name="Tang H."/>
            <person name="Lucas S.M."/>
            <person name="Robertson H.M."/>
            <person name="Bork P."/>
            <person name="Koonin E.V."/>
            <person name="Zdobnov E.M."/>
            <person name="Grigoriev I.V."/>
            <person name="Lynch M."/>
            <person name="Boore J.L."/>
        </authorList>
    </citation>
    <scope>NUCLEOTIDE SEQUENCE [LARGE SCALE GENOMIC DNA]</scope>
</reference>
<name>E9I0W0_DAPPU</name>
<proteinExistence type="predicted"/>
<evidence type="ECO:0000256" key="1">
    <source>
        <dbReference type="SAM" id="MobiDB-lite"/>
    </source>
</evidence>
<feature type="region of interest" description="Disordered" evidence="1">
    <location>
        <begin position="89"/>
        <end position="131"/>
    </location>
</feature>
<dbReference type="OrthoDB" id="6359149at2759"/>
<evidence type="ECO:0000313" key="3">
    <source>
        <dbReference type="Proteomes" id="UP000000305"/>
    </source>
</evidence>
<feature type="non-terminal residue" evidence="2">
    <location>
        <position position="1"/>
    </location>
</feature>
<feature type="compositionally biased region" description="Polar residues" evidence="1">
    <location>
        <begin position="32"/>
        <end position="44"/>
    </location>
</feature>
<keyword evidence="3" id="KW-1185">Reference proteome</keyword>